<dbReference type="GO" id="GO:0061631">
    <property type="term" value="F:ubiquitin conjugating enzyme activity"/>
    <property type="evidence" value="ECO:0007669"/>
    <property type="project" value="UniProtKB-EC"/>
</dbReference>
<dbReference type="Pfam" id="PF00179">
    <property type="entry name" value="UQ_con"/>
    <property type="match status" value="1"/>
</dbReference>
<accession>A0A0C2X2E8</accession>
<dbReference type="EMBL" id="KN824305">
    <property type="protein sequence ID" value="KIM26501.1"/>
    <property type="molecule type" value="Genomic_DNA"/>
</dbReference>
<dbReference type="InterPro" id="IPR016135">
    <property type="entry name" value="UBQ-conjugating_enzyme/RWD"/>
</dbReference>
<keyword evidence="11" id="KW-1185">Reference proteome</keyword>
<gene>
    <name evidence="10" type="ORF">M408DRAFT_72493</name>
    <name evidence="9" type="ORF">M408DRAFT_77417</name>
</gene>
<evidence type="ECO:0000256" key="3">
    <source>
        <dbReference type="ARBA" id="ARBA00022741"/>
    </source>
</evidence>
<evidence type="ECO:0000256" key="1">
    <source>
        <dbReference type="ARBA" id="ARBA00012486"/>
    </source>
</evidence>
<keyword evidence="5 7" id="KW-0067">ATP-binding</keyword>
<dbReference type="PROSITE" id="PS50127">
    <property type="entry name" value="UBC_2"/>
    <property type="match status" value="1"/>
</dbReference>
<evidence type="ECO:0000313" key="10">
    <source>
        <dbReference type="EMBL" id="KIM26501.1"/>
    </source>
</evidence>
<dbReference type="InterPro" id="IPR000608">
    <property type="entry name" value="UBC"/>
</dbReference>
<keyword evidence="2" id="KW-0808">Transferase</keyword>
<dbReference type="STRING" id="933852.A0A0C2X2E8"/>
<evidence type="ECO:0000256" key="4">
    <source>
        <dbReference type="ARBA" id="ARBA00022786"/>
    </source>
</evidence>
<feature type="domain" description="UBC core" evidence="8">
    <location>
        <begin position="5"/>
        <end position="151"/>
    </location>
</feature>
<reference evidence="9 11" key="1">
    <citation type="submission" date="2014-04" db="EMBL/GenBank/DDBJ databases">
        <authorList>
            <consortium name="DOE Joint Genome Institute"/>
            <person name="Kuo A."/>
            <person name="Zuccaro A."/>
            <person name="Kohler A."/>
            <person name="Nagy L.G."/>
            <person name="Floudas D."/>
            <person name="Copeland A."/>
            <person name="Barry K.W."/>
            <person name="Cichocki N."/>
            <person name="Veneault-Fourrey C."/>
            <person name="LaButti K."/>
            <person name="Lindquist E.A."/>
            <person name="Lipzen A."/>
            <person name="Lundell T."/>
            <person name="Morin E."/>
            <person name="Murat C."/>
            <person name="Sun H."/>
            <person name="Tunlid A."/>
            <person name="Henrissat B."/>
            <person name="Grigoriev I.V."/>
            <person name="Hibbett D.S."/>
            <person name="Martin F."/>
            <person name="Nordberg H.P."/>
            <person name="Cantor M.N."/>
            <person name="Hua S.X."/>
        </authorList>
    </citation>
    <scope>NUCLEOTIDE SEQUENCE [LARGE SCALE GENOMIC DNA]</scope>
    <source>
        <strain evidence="9 11">MAFF 305830</strain>
    </source>
</reference>
<evidence type="ECO:0000256" key="6">
    <source>
        <dbReference type="PROSITE-ProRule" id="PRU10133"/>
    </source>
</evidence>
<feature type="active site" description="Glycyl thioester intermediate" evidence="6">
    <location>
        <position position="89"/>
    </location>
</feature>
<dbReference type="InterPro" id="IPR050113">
    <property type="entry name" value="Ub_conjugating_enzyme"/>
</dbReference>
<reference evidence="11" key="2">
    <citation type="submission" date="2015-01" db="EMBL/GenBank/DDBJ databases">
        <title>Evolutionary Origins and Diversification of the Mycorrhizal Mutualists.</title>
        <authorList>
            <consortium name="DOE Joint Genome Institute"/>
            <consortium name="Mycorrhizal Genomics Consortium"/>
            <person name="Kohler A."/>
            <person name="Kuo A."/>
            <person name="Nagy L.G."/>
            <person name="Floudas D."/>
            <person name="Copeland A."/>
            <person name="Barry K.W."/>
            <person name="Cichocki N."/>
            <person name="Veneault-Fourrey C."/>
            <person name="LaButti K."/>
            <person name="Lindquist E.A."/>
            <person name="Lipzen A."/>
            <person name="Lundell T."/>
            <person name="Morin E."/>
            <person name="Murat C."/>
            <person name="Riley R."/>
            <person name="Ohm R."/>
            <person name="Sun H."/>
            <person name="Tunlid A."/>
            <person name="Henrissat B."/>
            <person name="Grigoriev I.V."/>
            <person name="Hibbett D.S."/>
            <person name="Martin F."/>
        </authorList>
    </citation>
    <scope>NUCLEOTIDE SEQUENCE [LARGE SCALE GENOMIC DNA]</scope>
    <source>
        <strain evidence="11">MAFF 305830</strain>
    </source>
</reference>
<dbReference type="AlphaFoldDB" id="A0A0C2X2E8"/>
<evidence type="ECO:0000256" key="5">
    <source>
        <dbReference type="ARBA" id="ARBA00022840"/>
    </source>
</evidence>
<dbReference type="CDD" id="cd23804">
    <property type="entry name" value="UBCc_UBE2S"/>
    <property type="match status" value="1"/>
</dbReference>
<comment type="similarity">
    <text evidence="7">Belongs to the ubiquitin-conjugating enzyme family.</text>
</comment>
<proteinExistence type="inferred from homology"/>
<evidence type="ECO:0000313" key="9">
    <source>
        <dbReference type="EMBL" id="KIM23592.1"/>
    </source>
</evidence>
<name>A0A0C2X2E8_SERVB</name>
<organism evidence="9 11">
    <name type="scientific">Serendipita vermifera MAFF 305830</name>
    <dbReference type="NCBI Taxonomy" id="933852"/>
    <lineage>
        <taxon>Eukaryota</taxon>
        <taxon>Fungi</taxon>
        <taxon>Dikarya</taxon>
        <taxon>Basidiomycota</taxon>
        <taxon>Agaricomycotina</taxon>
        <taxon>Agaricomycetes</taxon>
        <taxon>Sebacinales</taxon>
        <taxon>Serendipitaceae</taxon>
        <taxon>Serendipita</taxon>
    </lineage>
</organism>
<dbReference type="Proteomes" id="UP000054097">
    <property type="component" value="Unassembled WGS sequence"/>
</dbReference>
<reference evidence="9" key="3">
    <citation type="submission" date="2015-02" db="EMBL/GenBank/DDBJ databases">
        <title>Evolutionary Origins and Diversification of the Mycorrhizal Mutualists.</title>
        <authorList>
            <consortium name="DOE Joint Genome Institute"/>
            <consortium name="Mycorrhizal Genomics Consortium"/>
            <person name="Kohler A."/>
            <person name="Kuo A."/>
            <person name="Nagy L.G."/>
            <person name="Floudas D."/>
            <person name="Copeland A."/>
            <person name="Barry K.W."/>
            <person name="Cichocki N."/>
            <person name="Veneault-Fourrey C."/>
            <person name="LaButti K."/>
            <person name="Lindquist E.A."/>
            <person name="Lipzen A."/>
            <person name="Lundell T."/>
            <person name="Morin E."/>
            <person name="Murat C."/>
            <person name="Riley R."/>
            <person name="Ohm R."/>
            <person name="Sun H."/>
            <person name="Tunlid A."/>
            <person name="Henrissat B."/>
            <person name="Grigoriev I.V."/>
            <person name="Hibbett D.S."/>
            <person name="Martin F."/>
        </authorList>
    </citation>
    <scope>NUCLEOTIDE SEQUENCE</scope>
    <source>
        <strain evidence="9">MAFF 305830</strain>
    </source>
</reference>
<protein>
    <recommendedName>
        <fullName evidence="1">E2 ubiquitin-conjugating enzyme</fullName>
        <ecNumber evidence="1">2.3.2.23</ecNumber>
    </recommendedName>
</protein>
<dbReference type="PANTHER" id="PTHR24067">
    <property type="entry name" value="UBIQUITIN-CONJUGATING ENZYME E2"/>
    <property type="match status" value="1"/>
</dbReference>
<dbReference type="EMBL" id="KN824335">
    <property type="protein sequence ID" value="KIM23592.1"/>
    <property type="molecule type" value="Genomic_DNA"/>
</dbReference>
<dbReference type="SMART" id="SM00212">
    <property type="entry name" value="UBCc"/>
    <property type="match status" value="1"/>
</dbReference>
<evidence type="ECO:0000256" key="7">
    <source>
        <dbReference type="RuleBase" id="RU362109"/>
    </source>
</evidence>
<keyword evidence="3 7" id="KW-0547">Nucleotide-binding</keyword>
<dbReference type="GO" id="GO:0005524">
    <property type="term" value="F:ATP binding"/>
    <property type="evidence" value="ECO:0007669"/>
    <property type="project" value="UniProtKB-UniRule"/>
</dbReference>
<dbReference type="PROSITE" id="PS00183">
    <property type="entry name" value="UBC_1"/>
    <property type="match status" value="1"/>
</dbReference>
<dbReference type="InterPro" id="IPR023313">
    <property type="entry name" value="UBQ-conjugating_AS"/>
</dbReference>
<evidence type="ECO:0000313" key="11">
    <source>
        <dbReference type="Proteomes" id="UP000054097"/>
    </source>
</evidence>
<dbReference type="HOGENOM" id="CLU_030988_5_3_1"/>
<dbReference type="Gene3D" id="3.10.110.10">
    <property type="entry name" value="Ubiquitin Conjugating Enzyme"/>
    <property type="match status" value="1"/>
</dbReference>
<dbReference type="SUPFAM" id="SSF54495">
    <property type="entry name" value="UBC-like"/>
    <property type="match status" value="1"/>
</dbReference>
<dbReference type="OrthoDB" id="10069349at2759"/>
<sequence length="165" mass="18531">MLQPTTMRKIIKELSQLRSDPPEGIRVQVDEEDVLQFVGIIAGPEGTPYHGGYFKVRFSFGDEFPAAPPKCIFTTKIFHPNVSPAGDICVSTLKKDWKPTYGITHILTVIKCLLIYPNPESALDEEAGKMLLDDYAGYCNRAKLMTSIHATRVCILLHIWKIPIK</sequence>
<keyword evidence="4 7" id="KW-0833">Ubl conjugation pathway</keyword>
<dbReference type="EC" id="2.3.2.23" evidence="1"/>
<evidence type="ECO:0000256" key="2">
    <source>
        <dbReference type="ARBA" id="ARBA00022679"/>
    </source>
</evidence>
<evidence type="ECO:0000259" key="8">
    <source>
        <dbReference type="PROSITE" id="PS50127"/>
    </source>
</evidence>
<dbReference type="FunFam" id="3.10.110.10:FF:000031">
    <property type="entry name" value="Ubiquitin-conjugating enzyme E2 22"/>
    <property type="match status" value="1"/>
</dbReference>